<dbReference type="EMBL" id="QGKW02000717">
    <property type="protein sequence ID" value="KAF2598971.1"/>
    <property type="molecule type" value="Genomic_DNA"/>
</dbReference>
<protein>
    <submittedName>
        <fullName evidence="1">Uncharacterized protein</fullName>
    </submittedName>
</protein>
<organism evidence="1 2">
    <name type="scientific">Brassica cretica</name>
    <name type="common">Mustard</name>
    <dbReference type="NCBI Taxonomy" id="69181"/>
    <lineage>
        <taxon>Eukaryota</taxon>
        <taxon>Viridiplantae</taxon>
        <taxon>Streptophyta</taxon>
        <taxon>Embryophyta</taxon>
        <taxon>Tracheophyta</taxon>
        <taxon>Spermatophyta</taxon>
        <taxon>Magnoliopsida</taxon>
        <taxon>eudicotyledons</taxon>
        <taxon>Gunneridae</taxon>
        <taxon>Pentapetalae</taxon>
        <taxon>rosids</taxon>
        <taxon>malvids</taxon>
        <taxon>Brassicales</taxon>
        <taxon>Brassicaceae</taxon>
        <taxon>Brassiceae</taxon>
        <taxon>Brassica</taxon>
    </lineage>
</organism>
<evidence type="ECO:0000313" key="1">
    <source>
        <dbReference type="EMBL" id="KAF2598971.1"/>
    </source>
</evidence>
<sequence length="180" mass="20819">MFCRRLHLRFSTLFFFFSLQAFYVSLCRYAPCSKAWPSPRIYWFWFWNRGEWWKLRSGVQIYVSTMRLSFFYTLHLPSQLWCAPRVDLLQCVVLRFRSEASFPVGTIYFGFSDIEAREIKDLYCGEVALLDGSSFLYNDFSVGSSCCVASLPLCACQLLILVFAGVLGLEFCCLTVLDAA</sequence>
<dbReference type="AlphaFoldDB" id="A0A8S9KZ25"/>
<reference evidence="1" key="1">
    <citation type="submission" date="2019-12" db="EMBL/GenBank/DDBJ databases">
        <title>Genome sequencing and annotation of Brassica cretica.</title>
        <authorList>
            <person name="Studholme D.J."/>
            <person name="Sarris P.F."/>
        </authorList>
    </citation>
    <scope>NUCLEOTIDE SEQUENCE</scope>
    <source>
        <strain evidence="1">PFS-001/15</strain>
        <tissue evidence="1">Leaf</tissue>
    </source>
</reference>
<gene>
    <name evidence="1" type="ORF">F2Q68_00011524</name>
</gene>
<name>A0A8S9KZ25_BRACR</name>
<proteinExistence type="predicted"/>
<evidence type="ECO:0000313" key="2">
    <source>
        <dbReference type="Proteomes" id="UP000712281"/>
    </source>
</evidence>
<comment type="caution">
    <text evidence="1">The sequence shown here is derived from an EMBL/GenBank/DDBJ whole genome shotgun (WGS) entry which is preliminary data.</text>
</comment>
<dbReference type="Proteomes" id="UP000712281">
    <property type="component" value="Unassembled WGS sequence"/>
</dbReference>
<accession>A0A8S9KZ25</accession>